<protein>
    <submittedName>
        <fullName evidence="1">Uncharacterized protein</fullName>
    </submittedName>
</protein>
<gene>
    <name evidence="1" type="ORF">LCGC14_1221660</name>
</gene>
<proteinExistence type="predicted"/>
<dbReference type="AlphaFoldDB" id="A0A0F9LB20"/>
<dbReference type="EMBL" id="LAZR01006438">
    <property type="protein sequence ID" value="KKM92119.1"/>
    <property type="molecule type" value="Genomic_DNA"/>
</dbReference>
<sequence>MVNYLIYSFLLKRFHIYYNKEWILGLEHINLTLEHDKNLINKILDNIDTRYIILFYTS</sequence>
<reference evidence="1" key="1">
    <citation type="journal article" date="2015" name="Nature">
        <title>Complex archaea that bridge the gap between prokaryotes and eukaryotes.</title>
        <authorList>
            <person name="Spang A."/>
            <person name="Saw J.H."/>
            <person name="Jorgensen S.L."/>
            <person name="Zaremba-Niedzwiedzka K."/>
            <person name="Martijn J."/>
            <person name="Lind A.E."/>
            <person name="van Eijk R."/>
            <person name="Schleper C."/>
            <person name="Guy L."/>
            <person name="Ettema T.J."/>
        </authorList>
    </citation>
    <scope>NUCLEOTIDE SEQUENCE</scope>
</reference>
<name>A0A0F9LB20_9ZZZZ</name>
<organism evidence="1">
    <name type="scientific">marine sediment metagenome</name>
    <dbReference type="NCBI Taxonomy" id="412755"/>
    <lineage>
        <taxon>unclassified sequences</taxon>
        <taxon>metagenomes</taxon>
        <taxon>ecological metagenomes</taxon>
    </lineage>
</organism>
<accession>A0A0F9LB20</accession>
<evidence type="ECO:0000313" key="1">
    <source>
        <dbReference type="EMBL" id="KKM92119.1"/>
    </source>
</evidence>
<comment type="caution">
    <text evidence="1">The sequence shown here is derived from an EMBL/GenBank/DDBJ whole genome shotgun (WGS) entry which is preliminary data.</text>
</comment>